<sequence length="316" mass="37582">MKYQIDLYTRVKIDTSSDAKAYANMLCIGDQCKTFAEGFIENSQSRISLMAIVKGLEQIKEGAEVTIYVTSKYVMNTFEKGWILNWKYNDWLKADGEPPLNVDLWMRFAVQMERHKLTFHYVSNYKKYSQLVECREVGAAVLLQPNLLIDEVYRAYLDELQYKLHDLINEDRVAEIEVVLDTVEEPEEMIVYEPVYEVLDEIEDEHEEEEEETEESQSHTRPTVFKRMPSDIKLLVTIRDQLNQYFADAPTKVELRSTELYDEIRKNKALKERFPHPVLFNRFLRKQHQEGVLKQIIPNCKIDTFNTDFYQWYFHR</sequence>
<proteinExistence type="predicted"/>
<accession>A0A0U2VRC2</accession>
<gene>
    <name evidence="2" type="ORF">AS202_18085</name>
</gene>
<dbReference type="GO" id="GO:0004523">
    <property type="term" value="F:RNA-DNA hybrid ribonuclease activity"/>
    <property type="evidence" value="ECO:0007669"/>
    <property type="project" value="InterPro"/>
</dbReference>
<dbReference type="GO" id="GO:0003676">
    <property type="term" value="F:nucleic acid binding"/>
    <property type="evidence" value="ECO:0007669"/>
    <property type="project" value="InterPro"/>
</dbReference>
<dbReference type="InterPro" id="IPR036397">
    <property type="entry name" value="RNaseH_sf"/>
</dbReference>
<feature type="compositionally biased region" description="Acidic residues" evidence="1">
    <location>
        <begin position="203"/>
        <end position="215"/>
    </location>
</feature>
<dbReference type="KEGG" id="mod:AS202_18085"/>
<dbReference type="RefSeq" id="WP_006258179.1">
    <property type="nucleotide sequence ID" value="NZ_BCMQ01000016.1"/>
</dbReference>
<organism evidence="2 3">
    <name type="scientific">Myroides odoratimimus</name>
    <dbReference type="NCBI Taxonomy" id="76832"/>
    <lineage>
        <taxon>Bacteria</taxon>
        <taxon>Pseudomonadati</taxon>
        <taxon>Bacteroidota</taxon>
        <taxon>Flavobacteriia</taxon>
        <taxon>Flavobacteriales</taxon>
        <taxon>Flavobacteriaceae</taxon>
        <taxon>Myroides</taxon>
    </lineage>
</organism>
<dbReference type="InterPro" id="IPR012337">
    <property type="entry name" value="RNaseH-like_sf"/>
</dbReference>
<dbReference type="PROSITE" id="PS50879">
    <property type="entry name" value="RNASE_H_1"/>
    <property type="match status" value="1"/>
</dbReference>
<evidence type="ECO:0000256" key="1">
    <source>
        <dbReference type="SAM" id="MobiDB-lite"/>
    </source>
</evidence>
<dbReference type="Pfam" id="PF00075">
    <property type="entry name" value="RNase_H"/>
    <property type="match status" value="1"/>
</dbReference>
<dbReference type="AlphaFoldDB" id="A0A0U2VRC2"/>
<dbReference type="SUPFAM" id="SSF53098">
    <property type="entry name" value="Ribonuclease H-like"/>
    <property type="match status" value="1"/>
</dbReference>
<evidence type="ECO:0000313" key="2">
    <source>
        <dbReference type="EMBL" id="ALU27940.1"/>
    </source>
</evidence>
<dbReference type="InterPro" id="IPR002156">
    <property type="entry name" value="RNaseH_domain"/>
</dbReference>
<protein>
    <submittedName>
        <fullName evidence="2">Uncharacterized protein</fullName>
    </submittedName>
</protein>
<dbReference type="EMBL" id="CP013690">
    <property type="protein sequence ID" value="ALU27940.1"/>
    <property type="molecule type" value="Genomic_DNA"/>
</dbReference>
<dbReference type="Proteomes" id="UP000069030">
    <property type="component" value="Chromosome"/>
</dbReference>
<feature type="region of interest" description="Disordered" evidence="1">
    <location>
        <begin position="203"/>
        <end position="222"/>
    </location>
</feature>
<name>A0A0U2VRC2_9FLAO</name>
<dbReference type="eggNOG" id="COG0328">
    <property type="taxonomic scope" value="Bacteria"/>
</dbReference>
<evidence type="ECO:0000313" key="3">
    <source>
        <dbReference type="Proteomes" id="UP000069030"/>
    </source>
</evidence>
<reference evidence="2 3" key="1">
    <citation type="journal article" date="2016" name="J. Zhejiang Univ. Sci. B">
        <title>Antibiotic resistance mechanisms of Myroides sp.</title>
        <authorList>
            <person name="Hu S."/>
            <person name="Yuan S."/>
            <person name="Qu H."/>
            <person name="Jiang T."/>
            <person name="Zhou Y."/>
            <person name="Wang M."/>
            <person name="Ming D."/>
        </authorList>
    </citation>
    <scope>NUCLEOTIDE SEQUENCE [LARGE SCALE GENOMIC DNA]</scope>
    <source>
        <strain evidence="2 3">PR63039</strain>
    </source>
</reference>
<dbReference type="Gene3D" id="3.30.420.10">
    <property type="entry name" value="Ribonuclease H-like superfamily/Ribonuclease H"/>
    <property type="match status" value="1"/>
</dbReference>